<gene>
    <name evidence="2" type="ORF">MYCGRDRAFT_91909</name>
</gene>
<dbReference type="InParanoid" id="F9X7D9"/>
<dbReference type="Proteomes" id="UP000008062">
    <property type="component" value="Chromosome 3"/>
</dbReference>
<protein>
    <submittedName>
        <fullName evidence="2">Uncharacterized protein</fullName>
    </submittedName>
</protein>
<name>F9X7D9_ZYMTI</name>
<evidence type="ECO:0000256" key="1">
    <source>
        <dbReference type="SAM" id="MobiDB-lite"/>
    </source>
</evidence>
<dbReference type="GeneID" id="13404304"/>
<sequence>MDTYPFRYNFHSHSNFDSIHKTSPISSTTMKLSIQLVYLAATFFAGQALAAPAAEADADAARAYPNCNKIREPELQLQGFPLQRVHVRAQLDSISSGPSRHSRRSSDGRTNGTERGSRHPMFSRRTE</sequence>
<reference evidence="2 3" key="1">
    <citation type="journal article" date="2011" name="PLoS Genet.">
        <title>Finished genome of the fungal wheat pathogen Mycosphaerella graminicola reveals dispensome structure, chromosome plasticity, and stealth pathogenesis.</title>
        <authorList>
            <person name="Goodwin S.B."/>
            <person name="Ben M'barek S."/>
            <person name="Dhillon B."/>
            <person name="Wittenberg A.H.J."/>
            <person name="Crane C.F."/>
            <person name="Hane J.K."/>
            <person name="Foster A.J."/>
            <person name="Van der Lee T.A.J."/>
            <person name="Grimwood J."/>
            <person name="Aerts A."/>
            <person name="Antoniw J."/>
            <person name="Bailey A."/>
            <person name="Bluhm B."/>
            <person name="Bowler J."/>
            <person name="Bristow J."/>
            <person name="van der Burgt A."/>
            <person name="Canto-Canche B."/>
            <person name="Churchill A.C.L."/>
            <person name="Conde-Ferraez L."/>
            <person name="Cools H.J."/>
            <person name="Coutinho P.M."/>
            <person name="Csukai M."/>
            <person name="Dehal P."/>
            <person name="De Wit P."/>
            <person name="Donzelli B."/>
            <person name="van de Geest H.C."/>
            <person name="van Ham R.C.H.J."/>
            <person name="Hammond-Kosack K.E."/>
            <person name="Henrissat B."/>
            <person name="Kilian A."/>
            <person name="Kobayashi A.K."/>
            <person name="Koopmann E."/>
            <person name="Kourmpetis Y."/>
            <person name="Kuzniar A."/>
            <person name="Lindquist E."/>
            <person name="Lombard V."/>
            <person name="Maliepaard C."/>
            <person name="Martins N."/>
            <person name="Mehrabi R."/>
            <person name="Nap J.P.H."/>
            <person name="Ponomarenko A."/>
            <person name="Rudd J.J."/>
            <person name="Salamov A."/>
            <person name="Schmutz J."/>
            <person name="Schouten H.J."/>
            <person name="Shapiro H."/>
            <person name="Stergiopoulos I."/>
            <person name="Torriani S.F.F."/>
            <person name="Tu H."/>
            <person name="de Vries R.P."/>
            <person name="Waalwijk C."/>
            <person name="Ware S.B."/>
            <person name="Wiebenga A."/>
            <person name="Zwiers L.-H."/>
            <person name="Oliver R.P."/>
            <person name="Grigoriev I.V."/>
            <person name="Kema G.H.J."/>
        </authorList>
    </citation>
    <scope>NUCLEOTIDE SEQUENCE [LARGE SCALE GENOMIC DNA]</scope>
    <source>
        <strain evidence="3">CBS 115943 / IPO323</strain>
    </source>
</reference>
<dbReference type="RefSeq" id="XP_003853965.1">
    <property type="nucleotide sequence ID" value="XM_003853917.1"/>
</dbReference>
<dbReference type="EMBL" id="CM001198">
    <property type="protein sequence ID" value="EGP88941.1"/>
    <property type="molecule type" value="Genomic_DNA"/>
</dbReference>
<dbReference type="AlphaFoldDB" id="F9X7D9"/>
<feature type="region of interest" description="Disordered" evidence="1">
    <location>
        <begin position="91"/>
        <end position="127"/>
    </location>
</feature>
<dbReference type="KEGG" id="ztr:MYCGRDRAFT_91909"/>
<organism evidence="2 3">
    <name type="scientific">Zymoseptoria tritici (strain CBS 115943 / IPO323)</name>
    <name type="common">Speckled leaf blotch fungus</name>
    <name type="synonym">Septoria tritici</name>
    <dbReference type="NCBI Taxonomy" id="336722"/>
    <lineage>
        <taxon>Eukaryota</taxon>
        <taxon>Fungi</taxon>
        <taxon>Dikarya</taxon>
        <taxon>Ascomycota</taxon>
        <taxon>Pezizomycotina</taxon>
        <taxon>Dothideomycetes</taxon>
        <taxon>Dothideomycetidae</taxon>
        <taxon>Mycosphaerellales</taxon>
        <taxon>Mycosphaerellaceae</taxon>
        <taxon>Zymoseptoria</taxon>
    </lineage>
</organism>
<keyword evidence="3" id="KW-1185">Reference proteome</keyword>
<evidence type="ECO:0000313" key="3">
    <source>
        <dbReference type="Proteomes" id="UP000008062"/>
    </source>
</evidence>
<dbReference type="HOGENOM" id="CLU_1972208_0_0_1"/>
<proteinExistence type="predicted"/>
<accession>F9X7D9</accession>
<evidence type="ECO:0000313" key="2">
    <source>
        <dbReference type="EMBL" id="EGP88941.1"/>
    </source>
</evidence>